<dbReference type="EMBL" id="LKEA01000047">
    <property type="protein sequence ID" value="ROV92987.1"/>
    <property type="molecule type" value="Genomic_DNA"/>
</dbReference>
<dbReference type="AlphaFoldDB" id="A0A423VPP3"/>
<dbReference type="STRING" id="356882.A0A423VPP3"/>
<dbReference type="Proteomes" id="UP000283895">
    <property type="component" value="Unassembled WGS sequence"/>
</dbReference>
<organism evidence="2 3">
    <name type="scientific">Cytospora schulzeri</name>
    <dbReference type="NCBI Taxonomy" id="448051"/>
    <lineage>
        <taxon>Eukaryota</taxon>
        <taxon>Fungi</taxon>
        <taxon>Dikarya</taxon>
        <taxon>Ascomycota</taxon>
        <taxon>Pezizomycotina</taxon>
        <taxon>Sordariomycetes</taxon>
        <taxon>Sordariomycetidae</taxon>
        <taxon>Diaporthales</taxon>
        <taxon>Cytosporaceae</taxon>
        <taxon>Cytospora</taxon>
    </lineage>
</organism>
<keyword evidence="3" id="KW-1185">Reference proteome</keyword>
<sequence length="323" mass="36618">MSSRTTATQDLTKEPTCTDPPTELKFFLFSDPAEAKSRDNKRLVRSHVARTSHAKTRHARAGQREVAPRSSQEPVLEEDSHKDRDGMGFSSFRESLPHPTPSTSMASSSVAYDSPIDFTSQPMALLDPGRQHQFLPFLQQLSQWEQFLFNHYVTVLIPSRHDPCDHPYHPIDISYYRHGMIVHWVRLCLTDVGLLQGIFLASCRNLAKIHRNSANPAEADMYEQRALQYRGECLRSMHESMSRDGKAVTDYTVGKALFLAFNEAIQQKYMAGNLNETRSHMAACEDLVELKGGHYTLGLDGFLSQLIIWFKQELSGMEETVPS</sequence>
<feature type="compositionally biased region" description="Basic residues" evidence="1">
    <location>
        <begin position="43"/>
        <end position="61"/>
    </location>
</feature>
<protein>
    <submittedName>
        <fullName evidence="2">Uncharacterized protein</fullName>
    </submittedName>
</protein>
<proteinExistence type="predicted"/>
<evidence type="ECO:0000313" key="2">
    <source>
        <dbReference type="EMBL" id="ROV92987.1"/>
    </source>
</evidence>
<dbReference type="OrthoDB" id="5620at2759"/>
<evidence type="ECO:0000256" key="1">
    <source>
        <dbReference type="SAM" id="MobiDB-lite"/>
    </source>
</evidence>
<dbReference type="PANTHER" id="PTHR37540">
    <property type="entry name" value="TRANSCRIPTION FACTOR (ACR-2), PUTATIVE-RELATED-RELATED"/>
    <property type="match status" value="1"/>
</dbReference>
<feature type="region of interest" description="Disordered" evidence="1">
    <location>
        <begin position="1"/>
        <end position="108"/>
    </location>
</feature>
<reference evidence="2 3" key="1">
    <citation type="submission" date="2015-09" db="EMBL/GenBank/DDBJ databases">
        <title>Host preference determinants of Valsa canker pathogens revealed by comparative genomics.</title>
        <authorList>
            <person name="Yin Z."/>
            <person name="Huang L."/>
        </authorList>
    </citation>
    <scope>NUCLEOTIDE SEQUENCE [LARGE SCALE GENOMIC DNA]</scope>
    <source>
        <strain evidence="2 3">03-1</strain>
    </source>
</reference>
<comment type="caution">
    <text evidence="2">The sequence shown here is derived from an EMBL/GenBank/DDBJ whole genome shotgun (WGS) entry which is preliminary data.</text>
</comment>
<evidence type="ECO:0000313" key="3">
    <source>
        <dbReference type="Proteomes" id="UP000283895"/>
    </source>
</evidence>
<dbReference type="PANTHER" id="PTHR37540:SF5">
    <property type="entry name" value="TRANSCRIPTION FACTOR DOMAIN-CONTAINING PROTEIN"/>
    <property type="match status" value="1"/>
</dbReference>
<accession>A0A423VPP3</accession>
<gene>
    <name evidence="2" type="ORF">VMCG_09004</name>
</gene>
<feature type="compositionally biased region" description="Polar residues" evidence="1">
    <location>
        <begin position="1"/>
        <end position="10"/>
    </location>
</feature>
<name>A0A423VPP3_9PEZI</name>
<feature type="compositionally biased region" description="Basic and acidic residues" evidence="1">
    <location>
        <begin position="33"/>
        <end position="42"/>
    </location>
</feature>